<protein>
    <submittedName>
        <fullName evidence="1">Uncharacterized protein</fullName>
    </submittedName>
</protein>
<keyword evidence="2" id="KW-1185">Reference proteome</keyword>
<reference evidence="1" key="1">
    <citation type="thesis" date="2020" institute="ProQuest LLC" country="789 East Eisenhower Parkway, Ann Arbor, MI, USA">
        <title>Comparative Genomics and Chromosome Evolution.</title>
        <authorList>
            <person name="Mudd A.B."/>
        </authorList>
    </citation>
    <scope>NUCLEOTIDE SEQUENCE</scope>
    <source>
        <strain evidence="1">HN-11 Male</strain>
        <tissue evidence="1">Kidney and liver</tissue>
    </source>
</reference>
<gene>
    <name evidence="1" type="ORF">GDO78_018721</name>
</gene>
<organism evidence="1 2">
    <name type="scientific">Eleutherodactylus coqui</name>
    <name type="common">Puerto Rican coqui</name>
    <dbReference type="NCBI Taxonomy" id="57060"/>
    <lineage>
        <taxon>Eukaryota</taxon>
        <taxon>Metazoa</taxon>
        <taxon>Chordata</taxon>
        <taxon>Craniata</taxon>
        <taxon>Vertebrata</taxon>
        <taxon>Euteleostomi</taxon>
        <taxon>Amphibia</taxon>
        <taxon>Batrachia</taxon>
        <taxon>Anura</taxon>
        <taxon>Neobatrachia</taxon>
        <taxon>Hyloidea</taxon>
        <taxon>Eleutherodactylidae</taxon>
        <taxon>Eleutherodactylinae</taxon>
        <taxon>Eleutherodactylus</taxon>
        <taxon>Eleutherodactylus</taxon>
    </lineage>
</organism>
<evidence type="ECO:0000313" key="1">
    <source>
        <dbReference type="EMBL" id="KAG9465188.1"/>
    </source>
</evidence>
<accession>A0A8J6EAX4</accession>
<dbReference type="AlphaFoldDB" id="A0A8J6EAX4"/>
<comment type="caution">
    <text evidence="1">The sequence shown here is derived from an EMBL/GenBank/DDBJ whole genome shotgun (WGS) entry which is preliminary data.</text>
</comment>
<dbReference type="Proteomes" id="UP000770717">
    <property type="component" value="Unassembled WGS sequence"/>
</dbReference>
<proteinExistence type="predicted"/>
<dbReference type="OrthoDB" id="36455at2759"/>
<name>A0A8J6EAX4_ELECQ</name>
<dbReference type="EMBL" id="WNTK01003318">
    <property type="protein sequence ID" value="KAG9465188.1"/>
    <property type="molecule type" value="Genomic_DNA"/>
</dbReference>
<evidence type="ECO:0000313" key="2">
    <source>
        <dbReference type="Proteomes" id="UP000770717"/>
    </source>
</evidence>
<sequence length="111" mass="12080">MWCPVGISHYQCCCRACNDVAVRDVVQAGPGSAGVKHALQYQSCGVGSSRASAAGLKEDSATFFILCHHFRGMKKEAEDDTSQSGRRVTPRGLQRRWCPLSLLHHCQGISC</sequence>